<dbReference type="OrthoDB" id="10559150at2759"/>
<organism evidence="2">
    <name type="scientific">Rhipicephalus sanguineus</name>
    <name type="common">Brown dog tick</name>
    <name type="synonym">Ixodes sanguineus</name>
    <dbReference type="NCBI Taxonomy" id="34632"/>
    <lineage>
        <taxon>Eukaryota</taxon>
        <taxon>Metazoa</taxon>
        <taxon>Ecdysozoa</taxon>
        <taxon>Arthropoda</taxon>
        <taxon>Chelicerata</taxon>
        <taxon>Arachnida</taxon>
        <taxon>Acari</taxon>
        <taxon>Parasitiformes</taxon>
        <taxon>Ixodida</taxon>
        <taxon>Ixodoidea</taxon>
        <taxon>Ixodidae</taxon>
        <taxon>Rhipicephalinae</taxon>
        <taxon>Rhipicephalus</taxon>
        <taxon>Rhipicephalus</taxon>
    </lineage>
</organism>
<sequence>MAQQPFISVFLLVQCISVVFSDDYGTTVANYQYEDYAFDQFMNTTEPIWVVNTTRRESPLCIKDVNSNMTTNNETFFTRSYKNNSQYTEKQLKGKFGYHDQAAAKLFDKMTVYEVNDSKEIDEEILEYLSDSMNCAVVTVLDHSNIELGTQVWRDLRVKDTYVTNTTSPDYKNCSERFNEIVKLTKKNWTSPYSPECKNATGETGKTT</sequence>
<evidence type="ECO:0000313" key="2">
    <source>
        <dbReference type="EMBL" id="ACX53955.1"/>
    </source>
</evidence>
<dbReference type="AlphaFoldDB" id="C9W1K8"/>
<reference evidence="2" key="1">
    <citation type="journal article" date="2010" name="BMC Genomics">
        <title>An insight into the sialotranscriptome of the brown dog tick, Rhipicephalus sanguineus.</title>
        <authorList>
            <person name="Anatriello E."/>
            <person name="Ribeiro J.M."/>
            <person name="de Miranda-Santos I.K."/>
            <person name="Brandao L.G."/>
            <person name="Anderson J.M."/>
            <person name="Valenzuela J.G."/>
            <person name="Maruyama S.R."/>
            <person name="Silva J.S."/>
            <person name="Ferreira B.R."/>
        </authorList>
    </citation>
    <scope>NUCLEOTIDE SEQUENCE</scope>
    <source>
        <tissue evidence="2">Salivary glands</tissue>
    </source>
</reference>
<reference evidence="2" key="2">
    <citation type="journal article" date="2013" name="Ticks Tick Borne Dis.">
        <title>Proteome of Rhipicephalus sanguineus tick saliva induced by the secretagogues pilocarpine and dopamine.</title>
        <authorList>
            <person name="Oliveira C.J."/>
            <person name="Anatriello E."/>
            <person name="de Miranda-Santos I.K."/>
            <person name="Francischetti I.M."/>
            <person name="Sa-Nunes A."/>
            <person name="Ferreira B.R."/>
            <person name="Ribeiro J.M."/>
        </authorList>
    </citation>
    <scope>NUCLEOTIDE SEQUENCE</scope>
    <source>
        <tissue evidence="2">Salivary glands</tissue>
    </source>
</reference>
<feature type="signal peptide" evidence="1">
    <location>
        <begin position="1"/>
        <end position="21"/>
    </location>
</feature>
<protein>
    <submittedName>
        <fullName evidence="2">Salivary lipocalin</fullName>
    </submittedName>
</protein>
<keyword evidence="1" id="KW-0732">Signal</keyword>
<dbReference type="VEuPathDB" id="VectorBase:RSAN_057501"/>
<feature type="chain" id="PRO_5003003796" evidence="1">
    <location>
        <begin position="22"/>
        <end position="208"/>
    </location>
</feature>
<proteinExistence type="evidence at transcript level"/>
<accession>C9W1K8</accession>
<dbReference type="EMBL" id="EZ406159">
    <property type="protein sequence ID" value="ACX53955.1"/>
    <property type="molecule type" value="mRNA"/>
</dbReference>
<evidence type="ECO:0000256" key="1">
    <source>
        <dbReference type="SAM" id="SignalP"/>
    </source>
</evidence>
<name>C9W1K8_RHISA</name>